<dbReference type="EMBL" id="BAAAEN010000029">
    <property type="protein sequence ID" value="GAA0527550.1"/>
    <property type="molecule type" value="Genomic_DNA"/>
</dbReference>
<sequence>MQTLYENHGVNEVSAGDLIEIFRSMMAGKVFQRTLSIDGTRYFLQRIEEERPTHLADAVASNVKHLDYYERLPTGHPQPSKRKLVNEWVARLSEPRDLNALEAAFWQ</sequence>
<protein>
    <submittedName>
        <fullName evidence="1">Uncharacterized protein</fullName>
    </submittedName>
</protein>
<reference evidence="2" key="1">
    <citation type="journal article" date="2019" name="Int. J. Syst. Evol. Microbiol.">
        <title>The Global Catalogue of Microorganisms (GCM) 10K type strain sequencing project: providing services to taxonomists for standard genome sequencing and annotation.</title>
        <authorList>
            <consortium name="The Broad Institute Genomics Platform"/>
            <consortium name="The Broad Institute Genome Sequencing Center for Infectious Disease"/>
            <person name="Wu L."/>
            <person name="Ma J."/>
        </authorList>
    </citation>
    <scope>NUCLEOTIDE SEQUENCE [LARGE SCALE GENOMIC DNA]</scope>
    <source>
        <strain evidence="2">JCM 14330</strain>
    </source>
</reference>
<gene>
    <name evidence="1" type="ORF">GCM10009097_51420</name>
</gene>
<evidence type="ECO:0000313" key="1">
    <source>
        <dbReference type="EMBL" id="GAA0527550.1"/>
    </source>
</evidence>
<comment type="caution">
    <text evidence="1">The sequence shown here is derived from an EMBL/GenBank/DDBJ whole genome shotgun (WGS) entry which is preliminary data.</text>
</comment>
<evidence type="ECO:0000313" key="2">
    <source>
        <dbReference type="Proteomes" id="UP001501706"/>
    </source>
</evidence>
<dbReference type="RefSeq" id="WP_343928454.1">
    <property type="nucleotide sequence ID" value="NZ_BAAAEN010000029.1"/>
</dbReference>
<name>A0ABP3MWP7_9BURK</name>
<keyword evidence="2" id="KW-1185">Reference proteome</keyword>
<proteinExistence type="predicted"/>
<organism evidence="1 2">
    <name type="scientific">Pigmentiphaga daeguensis</name>
    <dbReference type="NCBI Taxonomy" id="414049"/>
    <lineage>
        <taxon>Bacteria</taxon>
        <taxon>Pseudomonadati</taxon>
        <taxon>Pseudomonadota</taxon>
        <taxon>Betaproteobacteria</taxon>
        <taxon>Burkholderiales</taxon>
        <taxon>Alcaligenaceae</taxon>
        <taxon>Pigmentiphaga</taxon>
    </lineage>
</organism>
<dbReference type="Proteomes" id="UP001501706">
    <property type="component" value="Unassembled WGS sequence"/>
</dbReference>
<accession>A0ABP3MWP7</accession>